<accession>A0ABU6K4H9</accession>
<dbReference type="PANTHER" id="PTHR35370">
    <property type="entry name" value="CYTOPLASMIC PROTEIN-RELATED-RELATED"/>
    <property type="match status" value="1"/>
</dbReference>
<dbReference type="RefSeq" id="WP_327599787.1">
    <property type="nucleotide sequence ID" value="NZ_JAYXHS010000002.1"/>
</dbReference>
<reference evidence="1 2" key="1">
    <citation type="submission" date="2024-01" db="EMBL/GenBank/DDBJ databases">
        <title>Uliginosibacterium soil sp. nov.</title>
        <authorList>
            <person name="Lv Y."/>
        </authorList>
    </citation>
    <scope>NUCLEOTIDE SEQUENCE [LARGE SCALE GENOMIC DNA]</scope>
    <source>
        <strain evidence="1 2">H3</strain>
    </source>
</reference>
<evidence type="ECO:0000313" key="2">
    <source>
        <dbReference type="Proteomes" id="UP001331561"/>
    </source>
</evidence>
<dbReference type="NCBIfam" id="TIGR03359">
    <property type="entry name" value="VI_chp_6"/>
    <property type="match status" value="1"/>
</dbReference>
<dbReference type="Proteomes" id="UP001331561">
    <property type="component" value="Unassembled WGS sequence"/>
</dbReference>
<dbReference type="Pfam" id="PF05947">
    <property type="entry name" value="T6SS_TssF"/>
    <property type="match status" value="1"/>
</dbReference>
<comment type="caution">
    <text evidence="1">The sequence shown here is derived from an EMBL/GenBank/DDBJ whole genome shotgun (WGS) entry which is preliminary data.</text>
</comment>
<dbReference type="PANTHER" id="PTHR35370:SF1">
    <property type="entry name" value="TYPE VI SECRETION SYSTEM COMPONENT TSSF1"/>
    <property type="match status" value="1"/>
</dbReference>
<organism evidence="1 2">
    <name type="scientific">Uliginosibacterium silvisoli</name>
    <dbReference type="NCBI Taxonomy" id="3114758"/>
    <lineage>
        <taxon>Bacteria</taxon>
        <taxon>Pseudomonadati</taxon>
        <taxon>Pseudomonadota</taxon>
        <taxon>Betaproteobacteria</taxon>
        <taxon>Rhodocyclales</taxon>
        <taxon>Zoogloeaceae</taxon>
        <taxon>Uliginosibacterium</taxon>
    </lineage>
</organism>
<keyword evidence="2" id="KW-1185">Reference proteome</keyword>
<name>A0ABU6K4H9_9RHOO</name>
<dbReference type="InterPro" id="IPR010272">
    <property type="entry name" value="T6SS_TssF"/>
</dbReference>
<dbReference type="PIRSF" id="PIRSF028304">
    <property type="entry name" value="UCP028304"/>
    <property type="match status" value="1"/>
</dbReference>
<sequence length="626" mass="69635">MDPRLLRYYNLELQHLREMGAEFARQFPKVAARLGMDGIEVADPYVERLLEGAGFLAARVQLRLDAEFPRFTQRLLEMLHPHYLAPTPSMLIAQFNPIPGETNLAKGVTLPRGAPFRSSFGSSGQGEGVACEFRTAHEIQLWPLELTQARYFSFAADLQLAKLPLRGRVKGGIRFNLRTTGGLTFNQLSLDRLPLHLGGAHDIAYKLCELIGASTLGIVVQPTGAAPAWQHFIPPEKVQLTGYDDEQALLPTKSRGFGGYRLLQEYFSFPDRFMFFEMSGLAPALAHPVSELEIIILFAQGDAMLESVVDASNLLLHCTPAINLFAKRADRIHISDSSHEFHVVPDRTQPLDYEIYEITEVSGHSAGSRDEQRFLPFYADYHSDLGNDNAYYTARREPRLYSEKQKRVGPRTGYIGSEVFLSLVDPREAPYRAELRQLSIQALCTNRDLPIIMPLGAGKSDFSLDIAAPVESIRCVRGPSRPYSMLAEGSVAWRLISHLSLNYLSLLDSNRDEGASALREMLALYATTGDSGLKRQVDGMKSVSVAPVVARLPFPGPVCFGRGLQVTLEVDELAFEGGGAFLFGCVMEHFFARHASLNSFTQTELRSLSRGQIMRWGPRCGQRPII</sequence>
<dbReference type="EMBL" id="JAYXHS010000002">
    <property type="protein sequence ID" value="MEC5386829.1"/>
    <property type="molecule type" value="Genomic_DNA"/>
</dbReference>
<gene>
    <name evidence="1" type="primary">tssF</name>
    <name evidence="1" type="ORF">VVD49_13925</name>
</gene>
<evidence type="ECO:0000313" key="1">
    <source>
        <dbReference type="EMBL" id="MEC5386829.1"/>
    </source>
</evidence>
<protein>
    <submittedName>
        <fullName evidence="1">Type VI secretion system baseplate subunit TssF</fullName>
    </submittedName>
</protein>
<proteinExistence type="predicted"/>